<name>A0A1V9G659_9BACT</name>
<dbReference type="EMBL" id="LVYD01000013">
    <property type="protein sequence ID" value="OQP66052.1"/>
    <property type="molecule type" value="Genomic_DNA"/>
</dbReference>
<dbReference type="OrthoDB" id="676770at2"/>
<gene>
    <name evidence="1" type="ORF">A3860_15825</name>
</gene>
<sequence length="71" mass="8107">MKTLRNRLILLLALSIGTIVGIFRGNEAKQKWVFRIKSRFDEKRQIAEQKKLVRGGGVALDDIELAAFHNN</sequence>
<keyword evidence="2" id="KW-1185">Reference proteome</keyword>
<reference evidence="1 2" key="1">
    <citation type="submission" date="2016-03" db="EMBL/GenBank/DDBJ databases">
        <title>Niastella vici sp. nov., isolated from farmland soil.</title>
        <authorList>
            <person name="Chen L."/>
            <person name="Wang D."/>
            <person name="Yang S."/>
            <person name="Wang G."/>
        </authorList>
    </citation>
    <scope>NUCLEOTIDE SEQUENCE [LARGE SCALE GENOMIC DNA]</scope>
    <source>
        <strain evidence="1 2">DJ57</strain>
    </source>
</reference>
<dbReference type="RefSeq" id="WP_081145897.1">
    <property type="nucleotide sequence ID" value="NZ_LVYD01000013.1"/>
</dbReference>
<dbReference type="Proteomes" id="UP000192796">
    <property type="component" value="Unassembled WGS sequence"/>
</dbReference>
<organism evidence="1 2">
    <name type="scientific">Niastella vici</name>
    <dbReference type="NCBI Taxonomy" id="1703345"/>
    <lineage>
        <taxon>Bacteria</taxon>
        <taxon>Pseudomonadati</taxon>
        <taxon>Bacteroidota</taxon>
        <taxon>Chitinophagia</taxon>
        <taxon>Chitinophagales</taxon>
        <taxon>Chitinophagaceae</taxon>
        <taxon>Niastella</taxon>
    </lineage>
</organism>
<comment type="caution">
    <text evidence="1">The sequence shown here is derived from an EMBL/GenBank/DDBJ whole genome shotgun (WGS) entry which is preliminary data.</text>
</comment>
<evidence type="ECO:0000313" key="1">
    <source>
        <dbReference type="EMBL" id="OQP66052.1"/>
    </source>
</evidence>
<dbReference type="AlphaFoldDB" id="A0A1V9G659"/>
<protein>
    <submittedName>
        <fullName evidence="1">Uncharacterized protein</fullName>
    </submittedName>
</protein>
<proteinExistence type="predicted"/>
<accession>A0A1V9G659</accession>
<evidence type="ECO:0000313" key="2">
    <source>
        <dbReference type="Proteomes" id="UP000192796"/>
    </source>
</evidence>